<keyword evidence="2" id="KW-1185">Reference proteome</keyword>
<sequence length="77" mass="8444">MSQPCGLSDERTQKLVAEETVDFTDAITFTEAYEPVTADLGYHGCHPQPGVPHQEGFNNKHFTLASLDLKGVSDCFT</sequence>
<proteinExistence type="predicted"/>
<name>A0A5B7FX91_PORTR</name>
<dbReference type="AlphaFoldDB" id="A0A5B7FX91"/>
<evidence type="ECO:0000313" key="1">
    <source>
        <dbReference type="EMBL" id="MPC50037.1"/>
    </source>
</evidence>
<gene>
    <name evidence="1" type="ORF">E2C01_043858</name>
</gene>
<protein>
    <submittedName>
        <fullName evidence="1">Uncharacterized protein</fullName>
    </submittedName>
</protein>
<evidence type="ECO:0000313" key="2">
    <source>
        <dbReference type="Proteomes" id="UP000324222"/>
    </source>
</evidence>
<reference evidence="1 2" key="1">
    <citation type="submission" date="2019-05" db="EMBL/GenBank/DDBJ databases">
        <title>Another draft genome of Portunus trituberculatus and its Hox gene families provides insights of decapod evolution.</title>
        <authorList>
            <person name="Jeong J.-H."/>
            <person name="Song I."/>
            <person name="Kim S."/>
            <person name="Choi T."/>
            <person name="Kim D."/>
            <person name="Ryu S."/>
            <person name="Kim W."/>
        </authorList>
    </citation>
    <scope>NUCLEOTIDE SEQUENCE [LARGE SCALE GENOMIC DNA]</scope>
    <source>
        <tissue evidence="1">Muscle</tissue>
    </source>
</reference>
<comment type="caution">
    <text evidence="1">The sequence shown here is derived from an EMBL/GenBank/DDBJ whole genome shotgun (WGS) entry which is preliminary data.</text>
</comment>
<accession>A0A5B7FX91</accession>
<dbReference type="Proteomes" id="UP000324222">
    <property type="component" value="Unassembled WGS sequence"/>
</dbReference>
<dbReference type="EMBL" id="VSRR010009246">
    <property type="protein sequence ID" value="MPC50037.1"/>
    <property type="molecule type" value="Genomic_DNA"/>
</dbReference>
<organism evidence="1 2">
    <name type="scientific">Portunus trituberculatus</name>
    <name type="common">Swimming crab</name>
    <name type="synonym">Neptunus trituberculatus</name>
    <dbReference type="NCBI Taxonomy" id="210409"/>
    <lineage>
        <taxon>Eukaryota</taxon>
        <taxon>Metazoa</taxon>
        <taxon>Ecdysozoa</taxon>
        <taxon>Arthropoda</taxon>
        <taxon>Crustacea</taxon>
        <taxon>Multicrustacea</taxon>
        <taxon>Malacostraca</taxon>
        <taxon>Eumalacostraca</taxon>
        <taxon>Eucarida</taxon>
        <taxon>Decapoda</taxon>
        <taxon>Pleocyemata</taxon>
        <taxon>Brachyura</taxon>
        <taxon>Eubrachyura</taxon>
        <taxon>Portunoidea</taxon>
        <taxon>Portunidae</taxon>
        <taxon>Portuninae</taxon>
        <taxon>Portunus</taxon>
    </lineage>
</organism>